<dbReference type="OrthoDB" id="5974632at2759"/>
<name>A0A7L1N1I1_RHICY</name>
<dbReference type="GO" id="GO:0035869">
    <property type="term" value="C:ciliary transition zone"/>
    <property type="evidence" value="ECO:0007669"/>
    <property type="project" value="TreeGrafter"/>
</dbReference>
<reference evidence="1 2" key="1">
    <citation type="submission" date="2019-09" db="EMBL/GenBank/DDBJ databases">
        <title>Bird 10,000 Genomes (B10K) Project - Family phase.</title>
        <authorList>
            <person name="Zhang G."/>
        </authorList>
    </citation>
    <scope>NUCLEOTIDE SEQUENCE [LARGE SCALE GENOMIC DNA]</scope>
    <source>
        <strain evidence="1">B10K-DU-002-35</strain>
        <tissue evidence="1">Muscle</tissue>
    </source>
</reference>
<dbReference type="InterPro" id="IPR028236">
    <property type="entry name" value="CPLANE1"/>
</dbReference>
<gene>
    <name evidence="1" type="primary">Cplane1_1</name>
    <name evidence="1" type="ORF">RHICYA_R08800</name>
</gene>
<organism evidence="1 2">
    <name type="scientific">Rhinopomastus cyanomelas</name>
    <name type="common">Common scimitarbill</name>
    <dbReference type="NCBI Taxonomy" id="113115"/>
    <lineage>
        <taxon>Eukaryota</taxon>
        <taxon>Metazoa</taxon>
        <taxon>Chordata</taxon>
        <taxon>Craniata</taxon>
        <taxon>Vertebrata</taxon>
        <taxon>Euteleostomi</taxon>
        <taxon>Archelosauria</taxon>
        <taxon>Archosauria</taxon>
        <taxon>Dinosauria</taxon>
        <taxon>Saurischia</taxon>
        <taxon>Theropoda</taxon>
        <taxon>Coelurosauria</taxon>
        <taxon>Aves</taxon>
        <taxon>Neognathae</taxon>
        <taxon>Neoaves</taxon>
        <taxon>Telluraves</taxon>
        <taxon>Coraciimorphae</taxon>
        <taxon>Bucerotiformes</taxon>
        <taxon>Rhinopomastidae</taxon>
        <taxon>Rhinopomastus</taxon>
    </lineage>
</organism>
<sequence length="136" mass="14869">VLKSYQDVGVGTGIEVSEDKQIDAVMTVPVSESPSVPEVLLPDTYFNLKFTTQVNEGPLSSFPSDEPDLSEHEYISVTDIEDSDVLNNLPMIPESVEETDTAQQNEKFEIPTTAKLHHVAASVTNTIPPKVLQKKG</sequence>
<dbReference type="AlphaFoldDB" id="A0A7L1N1I1"/>
<feature type="non-terminal residue" evidence="1">
    <location>
        <position position="136"/>
    </location>
</feature>
<dbReference type="PANTHER" id="PTHR14492:SF4">
    <property type="entry name" value="CILIOGENESIS AND PLANAR POLARITY EFFECTOR 1"/>
    <property type="match status" value="1"/>
</dbReference>
<protein>
    <submittedName>
        <fullName evidence="1">CPLN1 protein</fullName>
    </submittedName>
</protein>
<comment type="caution">
    <text evidence="1">The sequence shown here is derived from an EMBL/GenBank/DDBJ whole genome shotgun (WGS) entry which is preliminary data.</text>
</comment>
<dbReference type="EMBL" id="VXBP01001775">
    <property type="protein sequence ID" value="NXN93269.1"/>
    <property type="molecule type" value="Genomic_DNA"/>
</dbReference>
<proteinExistence type="predicted"/>
<dbReference type="Proteomes" id="UP000565785">
    <property type="component" value="Unassembled WGS sequence"/>
</dbReference>
<evidence type="ECO:0000313" key="2">
    <source>
        <dbReference type="Proteomes" id="UP000565785"/>
    </source>
</evidence>
<evidence type="ECO:0000313" key="1">
    <source>
        <dbReference type="EMBL" id="NXN93269.1"/>
    </source>
</evidence>
<dbReference type="PANTHER" id="PTHR14492">
    <property type="entry name" value="JBTS17"/>
    <property type="match status" value="1"/>
</dbReference>
<keyword evidence="2" id="KW-1185">Reference proteome</keyword>
<dbReference type="GO" id="GO:0060271">
    <property type="term" value="P:cilium assembly"/>
    <property type="evidence" value="ECO:0007669"/>
    <property type="project" value="TreeGrafter"/>
</dbReference>
<feature type="non-terminal residue" evidence="1">
    <location>
        <position position="1"/>
    </location>
</feature>
<accession>A0A7L1N1I1</accession>